<sequence length="135" mass="15323">MKSRCCLASSNVFVTLRRFMSSLQSEKADVPTGKVNLKFWQEAGPIDCVRSHMKEVVLHEFSRSRSELAFLKFIAEIAQVLEKMVIVVAHGRFSLVDDLDTKLKSLTCAKWASKDCKLRVFKSPITEGVRPVYNI</sequence>
<dbReference type="AlphaFoldDB" id="A0A0A8Z0U3"/>
<proteinExistence type="predicted"/>
<dbReference type="Pfam" id="PF08387">
    <property type="entry name" value="FBD"/>
    <property type="match status" value="1"/>
</dbReference>
<organism evidence="2">
    <name type="scientific">Arundo donax</name>
    <name type="common">Giant reed</name>
    <name type="synonym">Donax arundinaceus</name>
    <dbReference type="NCBI Taxonomy" id="35708"/>
    <lineage>
        <taxon>Eukaryota</taxon>
        <taxon>Viridiplantae</taxon>
        <taxon>Streptophyta</taxon>
        <taxon>Embryophyta</taxon>
        <taxon>Tracheophyta</taxon>
        <taxon>Spermatophyta</taxon>
        <taxon>Magnoliopsida</taxon>
        <taxon>Liliopsida</taxon>
        <taxon>Poales</taxon>
        <taxon>Poaceae</taxon>
        <taxon>PACMAD clade</taxon>
        <taxon>Arundinoideae</taxon>
        <taxon>Arundineae</taxon>
        <taxon>Arundo</taxon>
    </lineage>
</organism>
<reference evidence="2" key="1">
    <citation type="submission" date="2014-09" db="EMBL/GenBank/DDBJ databases">
        <authorList>
            <person name="Magalhaes I.L.F."/>
            <person name="Oliveira U."/>
            <person name="Santos F.R."/>
            <person name="Vidigal T.H.D.A."/>
            <person name="Brescovit A.D."/>
            <person name="Santos A.J."/>
        </authorList>
    </citation>
    <scope>NUCLEOTIDE SEQUENCE</scope>
    <source>
        <tissue evidence="2">Shoot tissue taken approximately 20 cm above the soil surface</tissue>
    </source>
</reference>
<dbReference type="EMBL" id="GBRH01264891">
    <property type="protein sequence ID" value="JAD33004.1"/>
    <property type="molecule type" value="Transcribed_RNA"/>
</dbReference>
<accession>A0A0A8Z0U3</accession>
<dbReference type="InterPro" id="IPR006566">
    <property type="entry name" value="FBD"/>
</dbReference>
<protein>
    <recommendedName>
        <fullName evidence="1">FBD domain-containing protein</fullName>
    </recommendedName>
</protein>
<feature type="domain" description="FBD" evidence="1">
    <location>
        <begin position="41"/>
        <end position="86"/>
    </location>
</feature>
<reference evidence="2" key="2">
    <citation type="journal article" date="2015" name="Data Brief">
        <title>Shoot transcriptome of the giant reed, Arundo donax.</title>
        <authorList>
            <person name="Barrero R.A."/>
            <person name="Guerrero F.D."/>
            <person name="Moolhuijzen P."/>
            <person name="Goolsby J.A."/>
            <person name="Tidwell J."/>
            <person name="Bellgard S.E."/>
            <person name="Bellgard M.I."/>
        </authorList>
    </citation>
    <scope>NUCLEOTIDE SEQUENCE</scope>
    <source>
        <tissue evidence="2">Shoot tissue taken approximately 20 cm above the soil surface</tissue>
    </source>
</reference>
<evidence type="ECO:0000259" key="1">
    <source>
        <dbReference type="Pfam" id="PF08387"/>
    </source>
</evidence>
<name>A0A0A8Z0U3_ARUDO</name>
<evidence type="ECO:0000313" key="2">
    <source>
        <dbReference type="EMBL" id="JAD33004.1"/>
    </source>
</evidence>